<accession>A0A4U8YN52</accession>
<evidence type="ECO:0000256" key="5">
    <source>
        <dbReference type="ARBA" id="ARBA00022692"/>
    </source>
</evidence>
<evidence type="ECO:0000256" key="3">
    <source>
        <dbReference type="ARBA" id="ARBA00022500"/>
    </source>
</evidence>
<dbReference type="PANTHER" id="PTHR32089">
    <property type="entry name" value="METHYL-ACCEPTING CHEMOTAXIS PROTEIN MCPB"/>
    <property type="match status" value="1"/>
</dbReference>
<dbReference type="AlphaFoldDB" id="A0A4U8YN52"/>
<dbReference type="Proteomes" id="UP000507962">
    <property type="component" value="Unassembled WGS sequence"/>
</dbReference>
<evidence type="ECO:0000259" key="12">
    <source>
        <dbReference type="PROSITE" id="PS50111"/>
    </source>
</evidence>
<dbReference type="InterPro" id="IPR033479">
    <property type="entry name" value="dCache_1"/>
</dbReference>
<dbReference type="SMART" id="SM00283">
    <property type="entry name" value="MA"/>
    <property type="match status" value="1"/>
</dbReference>
<dbReference type="InterPro" id="IPR004089">
    <property type="entry name" value="MCPsignal_dom"/>
</dbReference>
<feature type="domain" description="T-SNARE coiled-coil homology" evidence="13">
    <location>
        <begin position="568"/>
        <end position="630"/>
    </location>
</feature>
<dbReference type="EMBL" id="CAADHO010000005">
    <property type="protein sequence ID" value="VFQ45496.1"/>
    <property type="molecule type" value="Genomic_DNA"/>
</dbReference>
<evidence type="ECO:0000256" key="2">
    <source>
        <dbReference type="ARBA" id="ARBA00022475"/>
    </source>
</evidence>
<evidence type="ECO:0000256" key="11">
    <source>
        <dbReference type="SAM" id="Phobius"/>
    </source>
</evidence>
<keyword evidence="2" id="KW-1003">Cell membrane</keyword>
<keyword evidence="5 11" id="KW-0812">Transmembrane</keyword>
<evidence type="ECO:0000259" key="14">
    <source>
        <dbReference type="PROSITE" id="PS50885"/>
    </source>
</evidence>
<dbReference type="Pfam" id="PF00672">
    <property type="entry name" value="HAMP"/>
    <property type="match status" value="1"/>
</dbReference>
<reference evidence="15 16" key="1">
    <citation type="submission" date="2019-03" db="EMBL/GenBank/DDBJ databases">
        <authorList>
            <person name="Nijsse B."/>
        </authorList>
    </citation>
    <scope>NUCLEOTIDE SEQUENCE [LARGE SCALE GENOMIC DNA]</scope>
    <source>
        <strain evidence="15">Desulfoluna butyratoxydans MSL71</strain>
    </source>
</reference>
<keyword evidence="16" id="KW-1185">Reference proteome</keyword>
<dbReference type="CDD" id="cd11386">
    <property type="entry name" value="MCP_signal"/>
    <property type="match status" value="1"/>
</dbReference>
<dbReference type="GO" id="GO:0007165">
    <property type="term" value="P:signal transduction"/>
    <property type="evidence" value="ECO:0007669"/>
    <property type="project" value="UniProtKB-KW"/>
</dbReference>
<evidence type="ECO:0000256" key="8">
    <source>
        <dbReference type="ARBA" id="ARBA00023224"/>
    </source>
</evidence>
<dbReference type="GO" id="GO:0006935">
    <property type="term" value="P:chemotaxis"/>
    <property type="evidence" value="ECO:0007669"/>
    <property type="project" value="UniProtKB-KW"/>
</dbReference>
<dbReference type="PROSITE" id="PS50192">
    <property type="entry name" value="T_SNARE"/>
    <property type="match status" value="1"/>
</dbReference>
<dbReference type="InterPro" id="IPR004090">
    <property type="entry name" value="Chemotax_Me-accpt_rcpt"/>
</dbReference>
<organism evidence="15 16">
    <name type="scientific">Desulfoluna butyratoxydans</name>
    <dbReference type="NCBI Taxonomy" id="231438"/>
    <lineage>
        <taxon>Bacteria</taxon>
        <taxon>Pseudomonadati</taxon>
        <taxon>Thermodesulfobacteriota</taxon>
        <taxon>Desulfobacteria</taxon>
        <taxon>Desulfobacterales</taxon>
        <taxon>Desulfolunaceae</taxon>
        <taxon>Desulfoluna</taxon>
    </lineage>
</organism>
<evidence type="ECO:0000256" key="10">
    <source>
        <dbReference type="PROSITE-ProRule" id="PRU00284"/>
    </source>
</evidence>
<dbReference type="PROSITE" id="PS50111">
    <property type="entry name" value="CHEMOTAXIS_TRANSDUC_2"/>
    <property type="match status" value="1"/>
</dbReference>
<evidence type="ECO:0000259" key="13">
    <source>
        <dbReference type="PROSITE" id="PS50192"/>
    </source>
</evidence>
<dbReference type="CDD" id="cd12912">
    <property type="entry name" value="PDC2_MCP_like"/>
    <property type="match status" value="1"/>
</dbReference>
<dbReference type="InterPro" id="IPR003660">
    <property type="entry name" value="HAMP_dom"/>
</dbReference>
<comment type="subcellular location">
    <subcellularLocation>
        <location evidence="1">Cell inner membrane</location>
        <topology evidence="1">Multi-pass membrane protein</topology>
    </subcellularLocation>
</comment>
<evidence type="ECO:0000313" key="16">
    <source>
        <dbReference type="Proteomes" id="UP000507962"/>
    </source>
</evidence>
<evidence type="ECO:0000256" key="1">
    <source>
        <dbReference type="ARBA" id="ARBA00004429"/>
    </source>
</evidence>
<dbReference type="Gene3D" id="3.30.450.20">
    <property type="entry name" value="PAS domain"/>
    <property type="match status" value="2"/>
</dbReference>
<dbReference type="SUPFAM" id="SSF58104">
    <property type="entry name" value="Methyl-accepting chemotaxis protein (MCP) signaling domain"/>
    <property type="match status" value="1"/>
</dbReference>
<dbReference type="PRINTS" id="PR00260">
    <property type="entry name" value="CHEMTRNSDUCR"/>
</dbReference>
<gene>
    <name evidence="15" type="ORF">MSL71_31540</name>
</gene>
<evidence type="ECO:0000256" key="9">
    <source>
        <dbReference type="ARBA" id="ARBA00029447"/>
    </source>
</evidence>
<name>A0A4U8YN52_9BACT</name>
<dbReference type="PANTHER" id="PTHR32089:SF112">
    <property type="entry name" value="LYSOZYME-LIKE PROTEIN-RELATED"/>
    <property type="match status" value="1"/>
</dbReference>
<keyword evidence="3" id="KW-0145">Chemotaxis</keyword>
<evidence type="ECO:0000313" key="15">
    <source>
        <dbReference type="EMBL" id="VFQ45496.1"/>
    </source>
</evidence>
<evidence type="ECO:0000256" key="7">
    <source>
        <dbReference type="ARBA" id="ARBA00023136"/>
    </source>
</evidence>
<keyword evidence="8 10" id="KW-0807">Transducer</keyword>
<comment type="similarity">
    <text evidence="9">Belongs to the methyl-accepting chemotaxis (MCP) protein family.</text>
</comment>
<dbReference type="InterPro" id="IPR000727">
    <property type="entry name" value="T_SNARE_dom"/>
</dbReference>
<feature type="domain" description="Methyl-accepting transducer" evidence="12">
    <location>
        <begin position="409"/>
        <end position="638"/>
    </location>
</feature>
<keyword evidence="7 11" id="KW-0472">Membrane</keyword>
<feature type="transmembrane region" description="Helical" evidence="11">
    <location>
        <begin position="314"/>
        <end position="336"/>
    </location>
</feature>
<dbReference type="Pfam" id="PF00015">
    <property type="entry name" value="MCPsignal"/>
    <property type="match status" value="1"/>
</dbReference>
<evidence type="ECO:0000256" key="4">
    <source>
        <dbReference type="ARBA" id="ARBA00022519"/>
    </source>
</evidence>
<dbReference type="SMART" id="SM00304">
    <property type="entry name" value="HAMP"/>
    <property type="match status" value="1"/>
</dbReference>
<dbReference type="GO" id="GO:0005886">
    <property type="term" value="C:plasma membrane"/>
    <property type="evidence" value="ECO:0007669"/>
    <property type="project" value="UniProtKB-SubCell"/>
</dbReference>
<dbReference type="GO" id="GO:0004888">
    <property type="term" value="F:transmembrane signaling receptor activity"/>
    <property type="evidence" value="ECO:0007669"/>
    <property type="project" value="InterPro"/>
</dbReference>
<dbReference type="PROSITE" id="PS50885">
    <property type="entry name" value="HAMP"/>
    <property type="match status" value="1"/>
</dbReference>
<feature type="domain" description="HAMP" evidence="14">
    <location>
        <begin position="338"/>
        <end position="390"/>
    </location>
</feature>
<dbReference type="CDD" id="cd06225">
    <property type="entry name" value="HAMP"/>
    <property type="match status" value="1"/>
</dbReference>
<dbReference type="Pfam" id="PF02743">
    <property type="entry name" value="dCache_1"/>
    <property type="match status" value="1"/>
</dbReference>
<keyword evidence="6 11" id="KW-1133">Transmembrane helix</keyword>
<dbReference type="CDD" id="cd12913">
    <property type="entry name" value="PDC1_MCP_like"/>
    <property type="match status" value="1"/>
</dbReference>
<keyword evidence="4" id="KW-0997">Cell inner membrane</keyword>
<protein>
    <submittedName>
        <fullName evidence="15">Double cache domain 1</fullName>
    </submittedName>
</protein>
<dbReference type="Gene3D" id="1.10.287.950">
    <property type="entry name" value="Methyl-accepting chemotaxis protein"/>
    <property type="match status" value="1"/>
</dbReference>
<evidence type="ECO:0000256" key="6">
    <source>
        <dbReference type="ARBA" id="ARBA00022989"/>
    </source>
</evidence>
<sequence length="681" mass="72195">MLLSICSVMALAFTVTIGIVAVMSGNLAETEALEKAEQMAHRYGGVVKAEVEVAADSARTLAQVFGGVVTGLDTVDGDLSRRDLLTHLMKQVIDKNPAFYGVWTIWEPNALDGRDADFVNAEGHDATGRFVPIWSRSSGSLKLRPSLNYRREGDGDYYLVPQRTGREVLAEPYAVNIGGRDHLMTTVSVPIVIGGKVLGVVGVDIALKTFQDAFAGLKIYGTGYLSIVSNRGVYVSHPDGARLGKSLFTETSWGRNFDQAIRDGKSFRGNNISKTLGCEVVRMGAPISIGRSDTPWAAMISIPTAKILKEAHTIRHVCLGVALVAMLLLVATVYVITGRATRPIIRAVDFAEAVAKGDFSRTLSTRRHDEIGTLVGALNSMVGTLGDMFRDISAGVSQLNASSSNLSAVSAQMSSGARETMERTSSSTAAAEEMSTNMASVAAAAEQSSQNIGRVAAATEQITGTIEKIAGNSEEARHVSKEAVSSAKRSSEKVKALGAVAHEINTVTEVITEISAQTNLLALNATIEAARAGEAGKGFAVVANEIKHLAHQTAEATQEIKEKINGIQVSTDETVKEIEHISEVIFQTNEIVSSIAEEVDEQSMATRDIADSITQASQGMAEVSASVSESTAVAADMAQDIVGVNEAAEEIAESSAGVKQNAGDLHDLSDQLKGMVEHFQL</sequence>
<proteinExistence type="inferred from homology"/>